<dbReference type="EMBL" id="KR029590">
    <property type="protein sequence ID" value="AKH47279.1"/>
    <property type="molecule type" value="Genomic_DNA"/>
</dbReference>
<evidence type="ECO:0000313" key="1">
    <source>
        <dbReference type="EMBL" id="AKH47279.1"/>
    </source>
</evidence>
<evidence type="ECO:0008006" key="2">
    <source>
        <dbReference type="Google" id="ProtNLM"/>
    </source>
</evidence>
<name>A0A0F7L404_9VIRU</name>
<accession>A0A0F7L404</accession>
<organism evidence="1">
    <name type="scientific">uncultured marine virus</name>
    <dbReference type="NCBI Taxonomy" id="186617"/>
    <lineage>
        <taxon>Viruses</taxon>
        <taxon>environmental samples</taxon>
    </lineage>
</organism>
<protein>
    <recommendedName>
        <fullName evidence="2">Tail tubular protein B</fullName>
    </recommendedName>
</protein>
<reference evidence="1" key="1">
    <citation type="journal article" date="2015" name="Front. Microbiol.">
        <title>Combining genomic sequencing methods to explore viral diversity and reveal potential virus-host interactions.</title>
        <authorList>
            <person name="Chow C.E."/>
            <person name="Winget D.M."/>
            <person name="White R.A.III."/>
            <person name="Hallam S.J."/>
            <person name="Suttle C.A."/>
        </authorList>
    </citation>
    <scope>NUCLEOTIDE SEQUENCE</scope>
    <source>
        <strain evidence="1">H4084944</strain>
    </source>
</reference>
<reference evidence="1" key="2">
    <citation type="submission" date="2015-03" db="EMBL/GenBank/DDBJ databases">
        <authorList>
            <person name="Chow C.-E.T."/>
            <person name="Winget D.M."/>
            <person name="White R.A.III."/>
            <person name="Hallam S.J."/>
            <person name="Suttle C.A."/>
        </authorList>
    </citation>
    <scope>NUCLEOTIDE SEQUENCE</scope>
    <source>
        <strain evidence="1">H4084944</strain>
    </source>
</reference>
<sequence>MSRVVRIQTNFSSGEIDPLLRSRVDLTQYYNALQTATNVVVQPQGGVRRRDGLKYIAELPAAANPQSGVRLIPFEFSVDDSYMFALVNQRIYVFRDGALVTNINGSGNDYLAVSAVTSAMLSKIRHAQSADTMILVHEDLTPLKIVRGATNSDWTVSAITFTNPPQYPFSISLSNPAADITPSGTTGNVEITATAGVFLAAHENQYINVTGTYGRIRIIEFISTTKVKGFCEIGLFDETAIAANSWELETGYEDAWSATRGYPVSITFHEGRLYFAGSKSLPTTFWGSVVSNFFDFELGEGLDDQSLSASITTNSLNAIVDVFSGRDLQIFTTGGEFYIPQSVGEPITPSNLTVKVATRNGAKPGVPVAGLDSGTIFVQRQGKSLNELLFTDAELAYTTSALSLLSGHLLKSPTDMSIRRATSTEESDRLFIVNGDDGTMSVFSLNRAQQVIAPSSFTTDGDFEAVGIDIDTAYVIIKRNIGGADKYFVEIFDSTLHTDSAVYSASASATGAAVHLEGELLDVIVDGNVQADKTVSSGTVTFDRASTSYYEIGLPFSISIVTMPVEPRLQSGSIKGFKKRILEVNAEVFQSQAMTVNGQLVAFRQFGEDVLDSSVSKFTGVKKVGPLLGFTDEGTITVSQTVPLDLNLLSLDYKLSVGV</sequence>
<proteinExistence type="predicted"/>